<dbReference type="KEGG" id="vte:BHY08_00355"/>
<dbReference type="SUPFAM" id="SSF56601">
    <property type="entry name" value="beta-lactamase/transpeptidase-like"/>
    <property type="match status" value="1"/>
</dbReference>
<gene>
    <name evidence="2" type="ORF">BHY08_00355</name>
</gene>
<dbReference type="PANTHER" id="PTHR46825">
    <property type="entry name" value="D-ALANYL-D-ALANINE-CARBOXYPEPTIDASE/ENDOPEPTIDASE AMPH"/>
    <property type="match status" value="1"/>
</dbReference>
<dbReference type="STRING" id="519472.BHY08_00355"/>
<dbReference type="PANTHER" id="PTHR46825:SF9">
    <property type="entry name" value="BETA-LACTAMASE-RELATED DOMAIN-CONTAINING PROTEIN"/>
    <property type="match status" value="1"/>
</dbReference>
<dbReference type="EMBL" id="CP017267">
    <property type="protein sequence ID" value="APB30432.1"/>
    <property type="molecule type" value="Genomic_DNA"/>
</dbReference>
<dbReference type="InterPro" id="IPR001466">
    <property type="entry name" value="Beta-lactam-related"/>
</dbReference>
<proteinExistence type="predicted"/>
<organism evidence="2 3">
    <name type="scientific">Vagococcus teuberi</name>
    <dbReference type="NCBI Taxonomy" id="519472"/>
    <lineage>
        <taxon>Bacteria</taxon>
        <taxon>Bacillati</taxon>
        <taxon>Bacillota</taxon>
        <taxon>Bacilli</taxon>
        <taxon>Lactobacillales</taxon>
        <taxon>Enterococcaceae</taxon>
        <taxon>Vagococcus</taxon>
    </lineage>
</organism>
<protein>
    <recommendedName>
        <fullName evidence="1">Beta-lactamase-related domain-containing protein</fullName>
    </recommendedName>
</protein>
<dbReference type="InterPro" id="IPR050491">
    <property type="entry name" value="AmpC-like"/>
</dbReference>
<name>A0A1J0A3C9_9ENTE</name>
<evidence type="ECO:0000313" key="3">
    <source>
        <dbReference type="Proteomes" id="UP000191200"/>
    </source>
</evidence>
<accession>A0A1J0A3C9</accession>
<dbReference type="Pfam" id="PF00144">
    <property type="entry name" value="Beta-lactamase"/>
    <property type="match status" value="1"/>
</dbReference>
<evidence type="ECO:0000259" key="1">
    <source>
        <dbReference type="Pfam" id="PF00144"/>
    </source>
</evidence>
<feature type="domain" description="Beta-lactamase-related" evidence="1">
    <location>
        <begin position="63"/>
        <end position="290"/>
    </location>
</feature>
<reference evidence="2 3" key="1">
    <citation type="submission" date="2016-09" db="EMBL/GenBank/DDBJ databases">
        <title>Vagococcus teuberi sp. nov., isolated from the Malian artisanal sour milk fene.</title>
        <authorList>
            <person name="Wullschleger S."/>
            <person name="Seifert C."/>
            <person name="Baumgartner S."/>
            <person name="Lacroix C."/>
            <person name="Bonfoh B."/>
            <person name="Stevens M.J."/>
            <person name="Meile L."/>
        </authorList>
    </citation>
    <scope>NUCLEOTIDE SEQUENCE [LARGE SCALE GENOMIC DNA]</scope>
    <source>
        <strain evidence="2 3">DSM 21459</strain>
    </source>
</reference>
<keyword evidence="3" id="KW-1185">Reference proteome</keyword>
<dbReference type="RefSeq" id="WP_071455995.1">
    <property type="nucleotide sequence ID" value="NZ_CP017267.1"/>
</dbReference>
<dbReference type="InterPro" id="IPR012338">
    <property type="entry name" value="Beta-lactam/transpept-like"/>
</dbReference>
<dbReference type="Proteomes" id="UP000191200">
    <property type="component" value="Chromosome"/>
</dbReference>
<evidence type="ECO:0000313" key="2">
    <source>
        <dbReference type="EMBL" id="APB30432.1"/>
    </source>
</evidence>
<dbReference type="AlphaFoldDB" id="A0A1J0A3C9"/>
<dbReference type="Gene3D" id="3.40.710.10">
    <property type="entry name" value="DD-peptidase/beta-lactamase superfamily"/>
    <property type="match status" value="1"/>
</dbReference>
<sequence length="362" mass="39839">MKKKIAKKIALTGLATVVLLLGLNHYFRQNIIKDEVFAADEKDDTSLQVSMDDYFSDENYNGIAMVLENGDVLSASAYGYSNYEAREKNTLDTLFPVASLQKMMTATLVAKEISQGKISYETPLSDFYPDIAYSDEITIRDLLDQTSGIRMDEIAPGDILKTQKEQMDYVLESLESTGEMSFSYTNANYSLLAGILSTVTGEDYETLFTKEIIEPLHLSNTFFWDTVSDKKVAKAYNSSILLGEYATGTDNFVAAKPLYSSLIGAGNVLMSAKDLATYLEGLANGTLITKDEFSDLIQGNPEYSGAFWGNDELLQTNGSLGNYQSSVLLDKSGGKMVILISNGSEIDSLSDLASDIYQRTFN</sequence>